<keyword evidence="3" id="KW-0732">Signal</keyword>
<keyword evidence="2" id="KW-0812">Transmembrane</keyword>
<dbReference type="EMBL" id="QDFT01000069">
    <property type="protein sequence ID" value="PVE61897.1"/>
    <property type="molecule type" value="Genomic_DNA"/>
</dbReference>
<feature type="chain" id="PRO_5015526083" evidence="3">
    <location>
        <begin position="34"/>
        <end position="510"/>
    </location>
</feature>
<name>A0A2T7VWP3_MICTE</name>
<feature type="region of interest" description="Disordered" evidence="1">
    <location>
        <begin position="421"/>
        <end position="477"/>
    </location>
</feature>
<dbReference type="RefSeq" id="WP_116538574.1">
    <property type="nucleotide sequence ID" value="NZ_QDFT01000069.1"/>
</dbReference>
<accession>A0A2T7VWP3</accession>
<keyword evidence="2" id="KW-0472">Membrane</keyword>
<feature type="transmembrane region" description="Helical" evidence="2">
    <location>
        <begin position="479"/>
        <end position="502"/>
    </location>
</feature>
<feature type="signal peptide" evidence="3">
    <location>
        <begin position="1"/>
        <end position="33"/>
    </location>
</feature>
<keyword evidence="2" id="KW-1133">Transmembrane helix</keyword>
<evidence type="ECO:0000256" key="1">
    <source>
        <dbReference type="SAM" id="MobiDB-lite"/>
    </source>
</evidence>
<dbReference type="InterPro" id="IPR006311">
    <property type="entry name" value="TAT_signal"/>
</dbReference>
<evidence type="ECO:0000256" key="3">
    <source>
        <dbReference type="SAM" id="SignalP"/>
    </source>
</evidence>
<reference evidence="4 5" key="1">
    <citation type="submission" date="2018-04" db="EMBL/GenBank/DDBJ databases">
        <authorList>
            <person name="Go L.Y."/>
            <person name="Mitchell J.A."/>
        </authorList>
    </citation>
    <scope>NUCLEOTIDE SEQUENCE [LARGE SCALE GENOMIC DNA]</scope>
    <source>
        <strain evidence="4 5">TPD7010</strain>
    </source>
</reference>
<comment type="caution">
    <text evidence="4">The sequence shown here is derived from an EMBL/GenBank/DDBJ whole genome shotgun (WGS) entry which is preliminary data.</text>
</comment>
<sequence>MNHPPPPRRRLLAAIAAFAVLLGGVALAPAAHAADRGTGFGTWAALSRTGWHGSMKVGDVHTYCIHPGLPVAVGPTTAHGTTATVNGLSPQQLVSINHLVTTYGQTDDPVQAASVGWAVKAIADLDTTLHSWGYTGNDLAGAINHIMQRASPENSAAIQERTLRYLAEAQAVPVPRPGGTLSLSTRADDPTRGALSVDVDPAATGTLRLEGAVFADSGSAERRDVRGGGVFEIIAPPPANGEARPYIVKATGGFVLRSAAVGFYSTPGQQESAGPAEPTRFTLSATDSAPRPVRFSPRIATTATIDGGAFIDAVSISASEGVWPRREDGSLVVIRATADIYRTGSFPAEAPQVPAGLKPVATLELRTDPASGAGTYTVTSPALPGPGVYTAVWRVTRDEQDAATAPHLPTGYRWQERFASPTQTQQLVPPPPRDVPPPPAPTPRPPTPTPTPPPSATPTPPPPPPAAPAALAATGQDGAAVAGVGGIAGVMLAAGLIALVVARRRSTPRH</sequence>
<dbReference type="PROSITE" id="PS51318">
    <property type="entry name" value="TAT"/>
    <property type="match status" value="1"/>
</dbReference>
<organism evidence="4 5">
    <name type="scientific">Microbacterium testaceum</name>
    <name type="common">Aureobacterium testaceum</name>
    <name type="synonym">Brevibacterium testaceum</name>
    <dbReference type="NCBI Taxonomy" id="2033"/>
    <lineage>
        <taxon>Bacteria</taxon>
        <taxon>Bacillati</taxon>
        <taxon>Actinomycetota</taxon>
        <taxon>Actinomycetes</taxon>
        <taxon>Micrococcales</taxon>
        <taxon>Microbacteriaceae</taxon>
        <taxon>Microbacterium</taxon>
    </lineage>
</organism>
<dbReference type="Proteomes" id="UP000244649">
    <property type="component" value="Unassembled WGS sequence"/>
</dbReference>
<feature type="compositionally biased region" description="Low complexity" evidence="1">
    <location>
        <begin position="468"/>
        <end position="477"/>
    </location>
</feature>
<dbReference type="AlphaFoldDB" id="A0A2T7VWP3"/>
<evidence type="ECO:0000313" key="4">
    <source>
        <dbReference type="EMBL" id="PVE61897.1"/>
    </source>
</evidence>
<evidence type="ECO:0000256" key="2">
    <source>
        <dbReference type="SAM" id="Phobius"/>
    </source>
</evidence>
<gene>
    <name evidence="4" type="ORF">DC432_15260</name>
</gene>
<evidence type="ECO:0000313" key="5">
    <source>
        <dbReference type="Proteomes" id="UP000244649"/>
    </source>
</evidence>
<proteinExistence type="predicted"/>
<protein>
    <submittedName>
        <fullName evidence="4">Uncharacterized protein</fullName>
    </submittedName>
</protein>
<feature type="compositionally biased region" description="Pro residues" evidence="1">
    <location>
        <begin position="428"/>
        <end position="467"/>
    </location>
</feature>